<evidence type="ECO:0000313" key="6">
    <source>
        <dbReference type="Proteomes" id="UP001597079"/>
    </source>
</evidence>
<keyword evidence="2" id="KW-0238">DNA-binding</keyword>
<dbReference type="Pfam" id="PF01022">
    <property type="entry name" value="HTH_5"/>
    <property type="match status" value="1"/>
</dbReference>
<reference evidence="6" key="1">
    <citation type="journal article" date="2019" name="Int. J. Syst. Evol. Microbiol.">
        <title>The Global Catalogue of Microorganisms (GCM) 10K type strain sequencing project: providing services to taxonomists for standard genome sequencing and annotation.</title>
        <authorList>
            <consortium name="The Broad Institute Genomics Platform"/>
            <consortium name="The Broad Institute Genome Sequencing Center for Infectious Disease"/>
            <person name="Wu L."/>
            <person name="Ma J."/>
        </authorList>
    </citation>
    <scope>NUCLEOTIDE SEQUENCE [LARGE SCALE GENOMIC DNA]</scope>
    <source>
        <strain evidence="6">CGMCC 1.12286</strain>
    </source>
</reference>
<gene>
    <name evidence="5" type="ORF">ACFSB2_12775</name>
</gene>
<dbReference type="EMBL" id="JBHUCX010000029">
    <property type="protein sequence ID" value="MFD1675569.1"/>
    <property type="molecule type" value="Genomic_DNA"/>
</dbReference>
<proteinExistence type="predicted"/>
<dbReference type="NCBIfam" id="NF033788">
    <property type="entry name" value="HTH_metalloreg"/>
    <property type="match status" value="1"/>
</dbReference>
<keyword evidence="1" id="KW-0805">Transcription regulation</keyword>
<dbReference type="Gene3D" id="1.10.10.10">
    <property type="entry name" value="Winged helix-like DNA-binding domain superfamily/Winged helix DNA-binding domain"/>
    <property type="match status" value="1"/>
</dbReference>
<feature type="domain" description="HTH arsR-type" evidence="4">
    <location>
        <begin position="271"/>
        <end position="365"/>
    </location>
</feature>
<dbReference type="SMART" id="SM00418">
    <property type="entry name" value="HTH_ARSR"/>
    <property type="match status" value="1"/>
</dbReference>
<dbReference type="InterPro" id="IPR011991">
    <property type="entry name" value="ArsR-like_HTH"/>
</dbReference>
<dbReference type="Proteomes" id="UP001597079">
    <property type="component" value="Unassembled WGS sequence"/>
</dbReference>
<keyword evidence="3" id="KW-0804">Transcription</keyword>
<dbReference type="RefSeq" id="WP_377943450.1">
    <property type="nucleotide sequence ID" value="NZ_JBHUCX010000029.1"/>
</dbReference>
<evidence type="ECO:0000259" key="4">
    <source>
        <dbReference type="PROSITE" id="PS50987"/>
    </source>
</evidence>
<dbReference type="SUPFAM" id="SSF46785">
    <property type="entry name" value="Winged helix' DNA-binding domain"/>
    <property type="match status" value="1"/>
</dbReference>
<protein>
    <submittedName>
        <fullName evidence="5">ArsR/SmtB family transcription factor</fullName>
    </submittedName>
</protein>
<dbReference type="InterPro" id="IPR036388">
    <property type="entry name" value="WH-like_DNA-bd_sf"/>
</dbReference>
<dbReference type="PROSITE" id="PS50987">
    <property type="entry name" value="HTH_ARSR_2"/>
    <property type="match status" value="1"/>
</dbReference>
<name>A0ABW4JH80_9BACL</name>
<evidence type="ECO:0000256" key="1">
    <source>
        <dbReference type="ARBA" id="ARBA00023015"/>
    </source>
</evidence>
<dbReference type="CDD" id="cd00090">
    <property type="entry name" value="HTH_ARSR"/>
    <property type="match status" value="1"/>
</dbReference>
<evidence type="ECO:0000256" key="3">
    <source>
        <dbReference type="ARBA" id="ARBA00023163"/>
    </source>
</evidence>
<evidence type="ECO:0000313" key="5">
    <source>
        <dbReference type="EMBL" id="MFD1675569.1"/>
    </source>
</evidence>
<sequence length="372" mass="43528">MEEIRERLLRDVSFEYHEPMEFIRSMYHAANYDLIEALLQEYRLAADNNISEITAGLRTNLSNYLRQELDFFCRRPEGNESFQAPLLFLALEHPQLRSVPELIGVLEQLDPRKLLEYLARLAFEEQVPEQLTMTLWHGNVEAGCLETEKLLMEQEKEPRPAVSTFLECLRHPAETQHRLLYLFKGFYEQAYQAIKNELASIGTSAIPRYTMAFQKDPIRFFKQTLKADTSIFTKRVRIHISPLHLASAIMPRPDEEADWIIIDTNSGTYLGPDADWEQLAVLFKALSDKTRLDIVNRLSQRRWYGQELALDLGISAAAVSHHMSFFYHLDVFHVEREGHRYYYSLNRERLEELLEHAKRVILRENHGAYDPA</sequence>
<accession>A0ABW4JH80</accession>
<organism evidence="5 6">
    <name type="scientific">Alicyclobacillus fodiniaquatilis</name>
    <dbReference type="NCBI Taxonomy" id="1661150"/>
    <lineage>
        <taxon>Bacteria</taxon>
        <taxon>Bacillati</taxon>
        <taxon>Bacillota</taxon>
        <taxon>Bacilli</taxon>
        <taxon>Bacillales</taxon>
        <taxon>Alicyclobacillaceae</taxon>
        <taxon>Alicyclobacillus</taxon>
    </lineage>
</organism>
<dbReference type="InterPro" id="IPR051081">
    <property type="entry name" value="HTH_MetalResp_TranReg"/>
</dbReference>
<dbReference type="InterPro" id="IPR001845">
    <property type="entry name" value="HTH_ArsR_DNA-bd_dom"/>
</dbReference>
<dbReference type="PANTHER" id="PTHR33154:SF38">
    <property type="entry name" value="HTH ARSR-TYPE DOMAIN-CONTAINING PROTEIN"/>
    <property type="match status" value="1"/>
</dbReference>
<evidence type="ECO:0000256" key="2">
    <source>
        <dbReference type="ARBA" id="ARBA00023125"/>
    </source>
</evidence>
<keyword evidence="6" id="KW-1185">Reference proteome</keyword>
<comment type="caution">
    <text evidence="5">The sequence shown here is derived from an EMBL/GenBank/DDBJ whole genome shotgun (WGS) entry which is preliminary data.</text>
</comment>
<dbReference type="PANTHER" id="PTHR33154">
    <property type="entry name" value="TRANSCRIPTIONAL REGULATOR, ARSR FAMILY"/>
    <property type="match status" value="1"/>
</dbReference>
<dbReference type="PRINTS" id="PR00778">
    <property type="entry name" value="HTHARSR"/>
</dbReference>
<dbReference type="InterPro" id="IPR036390">
    <property type="entry name" value="WH_DNA-bd_sf"/>
</dbReference>